<gene>
    <name evidence="1" type="ORF">Cflav_PD5549</name>
</gene>
<organism evidence="1 2">
    <name type="scientific">Pedosphaera parvula (strain Ellin514)</name>
    <dbReference type="NCBI Taxonomy" id="320771"/>
    <lineage>
        <taxon>Bacteria</taxon>
        <taxon>Pseudomonadati</taxon>
        <taxon>Verrucomicrobiota</taxon>
        <taxon>Pedosphaerae</taxon>
        <taxon>Pedosphaerales</taxon>
        <taxon>Pedosphaeraceae</taxon>
        <taxon>Pedosphaera</taxon>
    </lineage>
</organism>
<protein>
    <submittedName>
        <fullName evidence="1">Uncharacterized protein</fullName>
    </submittedName>
</protein>
<keyword evidence="2" id="KW-1185">Reference proteome</keyword>
<accession>B9XBM9</accession>
<reference evidence="1 2" key="1">
    <citation type="journal article" date="2011" name="J. Bacteriol.">
        <title>Genome sequence of 'Pedosphaera parvula' Ellin514, an aerobic Verrucomicrobial isolate from pasture soil.</title>
        <authorList>
            <person name="Kant R."/>
            <person name="van Passel M.W."/>
            <person name="Sangwan P."/>
            <person name="Palva A."/>
            <person name="Lucas S."/>
            <person name="Copeland A."/>
            <person name="Lapidus A."/>
            <person name="Glavina Del Rio T."/>
            <person name="Dalin E."/>
            <person name="Tice H."/>
            <person name="Bruce D."/>
            <person name="Goodwin L."/>
            <person name="Pitluck S."/>
            <person name="Chertkov O."/>
            <person name="Larimer F.W."/>
            <person name="Land M.L."/>
            <person name="Hauser L."/>
            <person name="Brettin T.S."/>
            <person name="Detter J.C."/>
            <person name="Han S."/>
            <person name="de Vos W.M."/>
            <person name="Janssen P.H."/>
            <person name="Smidt H."/>
        </authorList>
    </citation>
    <scope>NUCLEOTIDE SEQUENCE [LARGE SCALE GENOMIC DNA]</scope>
    <source>
        <strain evidence="1 2">Ellin514</strain>
    </source>
</reference>
<proteinExistence type="predicted"/>
<dbReference type="Proteomes" id="UP000003688">
    <property type="component" value="Unassembled WGS sequence"/>
</dbReference>
<evidence type="ECO:0000313" key="1">
    <source>
        <dbReference type="EMBL" id="EEF62914.1"/>
    </source>
</evidence>
<dbReference type="STRING" id="320771.Cflav_PD5549"/>
<name>B9XBM9_PEDPL</name>
<sequence precursor="true">MAIFAPVISWQGRVISGCLGFVFLIGTMTATAPAAKAAAQVVCGGENQQPSGIEIEIVG</sequence>
<dbReference type="EMBL" id="ABOX02000003">
    <property type="protein sequence ID" value="EEF62914.1"/>
    <property type="molecule type" value="Genomic_DNA"/>
</dbReference>
<dbReference type="AlphaFoldDB" id="B9XBM9"/>
<comment type="caution">
    <text evidence="1">The sequence shown here is derived from an EMBL/GenBank/DDBJ whole genome shotgun (WGS) entry which is preliminary data.</text>
</comment>
<evidence type="ECO:0000313" key="2">
    <source>
        <dbReference type="Proteomes" id="UP000003688"/>
    </source>
</evidence>